<proteinExistence type="predicted"/>
<reference evidence="1 2" key="1">
    <citation type="submission" date="2017-05" db="EMBL/GenBank/DDBJ databases">
        <title>Acinetobacter populi ANC 5415 (= PBJ7), whole genome shotgun sequencing project.</title>
        <authorList>
            <person name="Nemec A."/>
            <person name="Radolfova-Krizova L."/>
        </authorList>
    </citation>
    <scope>NUCLEOTIDE SEQUENCE [LARGE SCALE GENOMIC DNA]</scope>
    <source>
        <strain evidence="1 2">PBJ7</strain>
    </source>
</reference>
<evidence type="ECO:0000313" key="2">
    <source>
        <dbReference type="Proteomes" id="UP000196536"/>
    </source>
</evidence>
<dbReference type="PROSITE" id="PS51257">
    <property type="entry name" value="PROKAR_LIPOPROTEIN"/>
    <property type="match status" value="1"/>
</dbReference>
<dbReference type="OrthoDB" id="6656286at2"/>
<dbReference type="NCBIfam" id="NF046096">
    <property type="entry name" value="ABUW_2363_fam_LP"/>
    <property type="match status" value="1"/>
</dbReference>
<dbReference type="AlphaFoldDB" id="A0A1Z9YXM2"/>
<evidence type="ECO:0000313" key="1">
    <source>
        <dbReference type="EMBL" id="OUY06946.1"/>
    </source>
</evidence>
<dbReference type="SUPFAM" id="SSF48452">
    <property type="entry name" value="TPR-like"/>
    <property type="match status" value="1"/>
</dbReference>
<dbReference type="Gene3D" id="1.25.40.10">
    <property type="entry name" value="Tetratricopeptide repeat domain"/>
    <property type="match status" value="1"/>
</dbReference>
<protein>
    <recommendedName>
        <fullName evidence="3">Tetratricopeptide repeat protein</fullName>
    </recommendedName>
</protein>
<evidence type="ECO:0008006" key="3">
    <source>
        <dbReference type="Google" id="ProtNLM"/>
    </source>
</evidence>
<dbReference type="EMBL" id="NEXX01000003">
    <property type="protein sequence ID" value="OUY06946.1"/>
    <property type="molecule type" value="Genomic_DNA"/>
</dbReference>
<name>A0A1Z9YXM2_9GAMM</name>
<accession>A0A1Z9YXM2</accession>
<gene>
    <name evidence="1" type="ORF">CAP51_09625</name>
</gene>
<sequence length="306" mass="34204">MNLKPLIAVGMGTMLIAGCSNLPTKQDKVQATTKVEPIVFTEPAITAPFYALNPHDYTQPPEFEVNLLNAANAPVTKLQVNSDPSNPNSEKVILDKNRFIIPLTDSKDKALKFAVLAQDNELDVTEIDDFFNLLEGKARHYPVRFTSTRERDGYTDRLKTIINTLDPLALKSNASYDVLMRAAKASSMARNLDMGEIYGPKALSYAKRLLAMKPKDPTINFWLGFGLSEGGAFKEAMPYLQNAIDAGVQEAYLSMANNYIYMEQKKNAITTLKNYKVKYPSEAQVADQLIAEMDSGKRYNVWQIMK</sequence>
<keyword evidence="2" id="KW-1185">Reference proteome</keyword>
<comment type="caution">
    <text evidence="1">The sequence shown here is derived from an EMBL/GenBank/DDBJ whole genome shotgun (WGS) entry which is preliminary data.</text>
</comment>
<dbReference type="Proteomes" id="UP000196536">
    <property type="component" value="Unassembled WGS sequence"/>
</dbReference>
<dbReference type="InterPro" id="IPR011990">
    <property type="entry name" value="TPR-like_helical_dom_sf"/>
</dbReference>
<dbReference type="RefSeq" id="WP_087620549.1">
    <property type="nucleotide sequence ID" value="NZ_NEXX01000003.1"/>
</dbReference>
<organism evidence="1 2">
    <name type="scientific">Acinetobacter populi</name>
    <dbReference type="NCBI Taxonomy" id="1582270"/>
    <lineage>
        <taxon>Bacteria</taxon>
        <taxon>Pseudomonadati</taxon>
        <taxon>Pseudomonadota</taxon>
        <taxon>Gammaproteobacteria</taxon>
        <taxon>Moraxellales</taxon>
        <taxon>Moraxellaceae</taxon>
        <taxon>Acinetobacter</taxon>
    </lineage>
</organism>